<feature type="transmembrane region" description="Helical" evidence="1">
    <location>
        <begin position="100"/>
        <end position="126"/>
    </location>
</feature>
<protein>
    <recommendedName>
        <fullName evidence="4">DUF4386 domain-containing protein</fullName>
    </recommendedName>
</protein>
<feature type="transmembrane region" description="Helical" evidence="1">
    <location>
        <begin position="179"/>
        <end position="196"/>
    </location>
</feature>
<accession>A0ABT5XJJ8</accession>
<feature type="transmembrane region" description="Helical" evidence="1">
    <location>
        <begin position="69"/>
        <end position="88"/>
    </location>
</feature>
<dbReference type="RefSeq" id="WP_275648171.1">
    <property type="nucleotide sequence ID" value="NZ_JARFVA010000001.1"/>
</dbReference>
<feature type="transmembrane region" description="Helical" evidence="1">
    <location>
        <begin position="202"/>
        <end position="220"/>
    </location>
</feature>
<keyword evidence="1" id="KW-0812">Transmembrane</keyword>
<sequence length="225" mass="24396">MESQGITKNGVSSNEVRYGGLLLSMGALITVICIVLEVNAGWASFSKEIVRTDLEAGTFLFQNWDKMNVIWSFSLFGNIPLAIAALLLQKHAKKIGALPLSLFWLVHFIGSILIIIAFGISVGSYFPAMEVLNEQPALFSTIRGAPMVFFNFGALCQLFAIPIFFHSGFSKSGPVGKKLAIICLVLILLAIVLSMVGLVSFAVVAISFYIPSIVLGIVYWQKATS</sequence>
<reference evidence="2 3" key="1">
    <citation type="submission" date="2023-03" db="EMBL/GenBank/DDBJ databases">
        <title>Muricauda XX sp. nov. and Muricauda XXX sp. nov., two novel species isolated from Okinawa Trough.</title>
        <authorList>
            <person name="Cao W."/>
            <person name="Deng X."/>
        </authorList>
    </citation>
    <scope>NUCLEOTIDE SEQUENCE [LARGE SCALE GENOMIC DNA]</scope>
    <source>
        <strain evidence="2 3">81s02</strain>
    </source>
</reference>
<evidence type="ECO:0000256" key="1">
    <source>
        <dbReference type="SAM" id="Phobius"/>
    </source>
</evidence>
<gene>
    <name evidence="2" type="ORF">PY091_02475</name>
</gene>
<evidence type="ECO:0000313" key="2">
    <source>
        <dbReference type="EMBL" id="MDF0706064.1"/>
    </source>
</evidence>
<organism evidence="2 3">
    <name type="scientific">Flagellimonas okinawensis</name>
    <dbReference type="NCBI Taxonomy" id="3031324"/>
    <lineage>
        <taxon>Bacteria</taxon>
        <taxon>Pseudomonadati</taxon>
        <taxon>Bacteroidota</taxon>
        <taxon>Flavobacteriia</taxon>
        <taxon>Flavobacteriales</taxon>
        <taxon>Flavobacteriaceae</taxon>
        <taxon>Flagellimonas</taxon>
    </lineage>
</organism>
<evidence type="ECO:0000313" key="3">
    <source>
        <dbReference type="Proteomes" id="UP001217083"/>
    </source>
</evidence>
<keyword evidence="1" id="KW-1133">Transmembrane helix</keyword>
<dbReference type="Proteomes" id="UP001217083">
    <property type="component" value="Unassembled WGS sequence"/>
</dbReference>
<dbReference type="EMBL" id="JARFVA010000001">
    <property type="protein sequence ID" value="MDF0706064.1"/>
    <property type="molecule type" value="Genomic_DNA"/>
</dbReference>
<keyword evidence="1" id="KW-0472">Membrane</keyword>
<evidence type="ECO:0008006" key="4">
    <source>
        <dbReference type="Google" id="ProtNLM"/>
    </source>
</evidence>
<feature type="transmembrane region" description="Helical" evidence="1">
    <location>
        <begin position="21"/>
        <end position="45"/>
    </location>
</feature>
<keyword evidence="3" id="KW-1185">Reference proteome</keyword>
<name>A0ABT5XJJ8_9FLAO</name>
<comment type="caution">
    <text evidence="2">The sequence shown here is derived from an EMBL/GenBank/DDBJ whole genome shotgun (WGS) entry which is preliminary data.</text>
</comment>
<feature type="transmembrane region" description="Helical" evidence="1">
    <location>
        <begin position="146"/>
        <end position="167"/>
    </location>
</feature>
<proteinExistence type="predicted"/>